<evidence type="ECO:0000313" key="3">
    <source>
        <dbReference type="Proteomes" id="UP001141806"/>
    </source>
</evidence>
<reference evidence="2" key="1">
    <citation type="journal article" date="2023" name="Plant J.">
        <title>The genome of the king protea, Protea cynaroides.</title>
        <authorList>
            <person name="Chang J."/>
            <person name="Duong T.A."/>
            <person name="Schoeman C."/>
            <person name="Ma X."/>
            <person name="Roodt D."/>
            <person name="Barker N."/>
            <person name="Li Z."/>
            <person name="Van de Peer Y."/>
            <person name="Mizrachi E."/>
        </authorList>
    </citation>
    <scope>NUCLEOTIDE SEQUENCE</scope>
    <source>
        <tissue evidence="2">Young leaves</tissue>
    </source>
</reference>
<keyword evidence="1" id="KW-0812">Transmembrane</keyword>
<protein>
    <submittedName>
        <fullName evidence="2">Uncharacterized protein</fullName>
    </submittedName>
</protein>
<dbReference type="OrthoDB" id="1918055at2759"/>
<keyword evidence="3" id="KW-1185">Reference proteome</keyword>
<accession>A0A9Q0JTK5</accession>
<sequence>MEEILFNFNLMEILKKPAVVETFVNILVCVVPIWVIVMIGLLIGWSWRPSKFRFLWTVLPGFRACRLWLACTSLSTFGFGPISKGRGKSPPFLIRYLDQ</sequence>
<dbReference type="AlphaFoldDB" id="A0A9Q0JTK5"/>
<evidence type="ECO:0000256" key="1">
    <source>
        <dbReference type="SAM" id="Phobius"/>
    </source>
</evidence>
<dbReference type="EMBL" id="JAMYWD010000012">
    <property type="protein sequence ID" value="KAJ4950000.1"/>
    <property type="molecule type" value="Genomic_DNA"/>
</dbReference>
<evidence type="ECO:0000313" key="2">
    <source>
        <dbReference type="EMBL" id="KAJ4950000.1"/>
    </source>
</evidence>
<proteinExistence type="predicted"/>
<organism evidence="2 3">
    <name type="scientific">Protea cynaroides</name>
    <dbReference type="NCBI Taxonomy" id="273540"/>
    <lineage>
        <taxon>Eukaryota</taxon>
        <taxon>Viridiplantae</taxon>
        <taxon>Streptophyta</taxon>
        <taxon>Embryophyta</taxon>
        <taxon>Tracheophyta</taxon>
        <taxon>Spermatophyta</taxon>
        <taxon>Magnoliopsida</taxon>
        <taxon>Proteales</taxon>
        <taxon>Proteaceae</taxon>
        <taxon>Protea</taxon>
    </lineage>
</organism>
<feature type="transmembrane region" description="Helical" evidence="1">
    <location>
        <begin position="23"/>
        <end position="45"/>
    </location>
</feature>
<gene>
    <name evidence="2" type="ORF">NE237_026832</name>
</gene>
<comment type="caution">
    <text evidence="2">The sequence shown here is derived from an EMBL/GenBank/DDBJ whole genome shotgun (WGS) entry which is preliminary data.</text>
</comment>
<dbReference type="Proteomes" id="UP001141806">
    <property type="component" value="Unassembled WGS sequence"/>
</dbReference>
<keyword evidence="1" id="KW-0472">Membrane</keyword>
<name>A0A9Q0JTK5_9MAGN</name>
<keyword evidence="1" id="KW-1133">Transmembrane helix</keyword>